<dbReference type="PROSITE" id="PS51219">
    <property type="entry name" value="DPCK"/>
    <property type="match status" value="1"/>
</dbReference>
<dbReference type="InterPro" id="IPR001977">
    <property type="entry name" value="Depp_CoAkinase"/>
</dbReference>
<dbReference type="Proteomes" id="UP001142648">
    <property type="component" value="Unassembled WGS sequence"/>
</dbReference>
<dbReference type="GO" id="GO:0005737">
    <property type="term" value="C:cytoplasm"/>
    <property type="evidence" value="ECO:0007669"/>
    <property type="project" value="UniProtKB-SubCell"/>
</dbReference>
<evidence type="ECO:0000256" key="2">
    <source>
        <dbReference type="ARBA" id="ARBA00022741"/>
    </source>
</evidence>
<dbReference type="HAMAP" id="MF_00376">
    <property type="entry name" value="Dephospho_CoA_kinase"/>
    <property type="match status" value="1"/>
</dbReference>
<dbReference type="CDD" id="cd02022">
    <property type="entry name" value="DPCK"/>
    <property type="match status" value="1"/>
</dbReference>
<keyword evidence="5" id="KW-0963">Cytoplasm</keyword>
<reference evidence="7" key="1">
    <citation type="submission" date="2022-09" db="EMBL/GenBank/DDBJ databases">
        <title>The genome sequence of Tsuneonella sp. YG55.</title>
        <authorList>
            <person name="Liu Y."/>
        </authorList>
    </citation>
    <scope>NUCLEOTIDE SEQUENCE</scope>
    <source>
        <strain evidence="7">YG55</strain>
    </source>
</reference>
<dbReference type="GO" id="GO:0015937">
    <property type="term" value="P:coenzyme A biosynthetic process"/>
    <property type="evidence" value="ECO:0007669"/>
    <property type="project" value="UniProtKB-UniRule"/>
</dbReference>
<sequence length="197" mass="20824">MSRPFILGLTGSIGMGKSTVAAMFEAAGVPVFDADAVVRRLQGRGGALLPAIEAAFPGSTGPDGVLREQLGAQVFADPQALARLESIVHPAVAAERQAFMIEHAGERLVVFDIPLLFEKGGWEQVDAVAVVSAPPEVQRARVLARPGMTPEKFAHILSLQVPDAEKRARANHVIDTGTTLKKTEDAVKSLIEKVAGT</sequence>
<protein>
    <recommendedName>
        <fullName evidence="5 6">Dephospho-CoA kinase</fullName>
        <ecNumber evidence="5 6">2.7.1.24</ecNumber>
    </recommendedName>
    <alternativeName>
        <fullName evidence="5">Dephosphocoenzyme A kinase</fullName>
    </alternativeName>
</protein>
<comment type="pathway">
    <text evidence="5">Cofactor biosynthesis; coenzyme A biosynthesis; CoA from (R)-pantothenate: step 5/5.</text>
</comment>
<feature type="binding site" evidence="5">
    <location>
        <begin position="14"/>
        <end position="19"/>
    </location>
    <ligand>
        <name>ATP</name>
        <dbReference type="ChEBI" id="CHEBI:30616"/>
    </ligand>
</feature>
<dbReference type="GO" id="GO:0005524">
    <property type="term" value="F:ATP binding"/>
    <property type="evidence" value="ECO:0007669"/>
    <property type="project" value="UniProtKB-UniRule"/>
</dbReference>
<keyword evidence="8" id="KW-1185">Reference proteome</keyword>
<evidence type="ECO:0000313" key="7">
    <source>
        <dbReference type="EMBL" id="MCT2557877.1"/>
    </source>
</evidence>
<dbReference type="PANTHER" id="PTHR10695:SF46">
    <property type="entry name" value="BIFUNCTIONAL COENZYME A SYNTHASE-RELATED"/>
    <property type="match status" value="1"/>
</dbReference>
<evidence type="ECO:0000256" key="6">
    <source>
        <dbReference type="NCBIfam" id="TIGR00152"/>
    </source>
</evidence>
<dbReference type="EC" id="2.7.1.24" evidence="5 6"/>
<dbReference type="PANTHER" id="PTHR10695">
    <property type="entry name" value="DEPHOSPHO-COA KINASE-RELATED"/>
    <property type="match status" value="1"/>
</dbReference>
<evidence type="ECO:0000256" key="4">
    <source>
        <dbReference type="ARBA" id="ARBA00022993"/>
    </source>
</evidence>
<dbReference type="GO" id="GO:0004140">
    <property type="term" value="F:dephospho-CoA kinase activity"/>
    <property type="evidence" value="ECO:0007669"/>
    <property type="project" value="UniProtKB-UniRule"/>
</dbReference>
<dbReference type="SUPFAM" id="SSF52540">
    <property type="entry name" value="P-loop containing nucleoside triphosphate hydrolases"/>
    <property type="match status" value="1"/>
</dbReference>
<dbReference type="EMBL" id="JAOAMV010000001">
    <property type="protein sequence ID" value="MCT2557877.1"/>
    <property type="molecule type" value="Genomic_DNA"/>
</dbReference>
<evidence type="ECO:0000256" key="3">
    <source>
        <dbReference type="ARBA" id="ARBA00022840"/>
    </source>
</evidence>
<comment type="caution">
    <text evidence="7">The sequence shown here is derived from an EMBL/GenBank/DDBJ whole genome shotgun (WGS) entry which is preliminary data.</text>
</comment>
<evidence type="ECO:0000256" key="1">
    <source>
        <dbReference type="ARBA" id="ARBA00009018"/>
    </source>
</evidence>
<comment type="similarity">
    <text evidence="1 5">Belongs to the CoaE family.</text>
</comment>
<dbReference type="Pfam" id="PF01121">
    <property type="entry name" value="CoaE"/>
    <property type="match status" value="1"/>
</dbReference>
<comment type="function">
    <text evidence="5">Catalyzes the phosphorylation of the 3'-hydroxyl group of dephosphocoenzyme A to form coenzyme A.</text>
</comment>
<proteinExistence type="inferred from homology"/>
<keyword evidence="3 5" id="KW-0067">ATP-binding</keyword>
<name>A0A9X2VYV6_9SPHN</name>
<dbReference type="AlphaFoldDB" id="A0A9X2VYV6"/>
<keyword evidence="5 7" id="KW-0418">Kinase</keyword>
<organism evidence="7 8">
    <name type="scientific">Tsuneonella litorea</name>
    <dbReference type="NCBI Taxonomy" id="2976475"/>
    <lineage>
        <taxon>Bacteria</taxon>
        <taxon>Pseudomonadati</taxon>
        <taxon>Pseudomonadota</taxon>
        <taxon>Alphaproteobacteria</taxon>
        <taxon>Sphingomonadales</taxon>
        <taxon>Erythrobacteraceae</taxon>
        <taxon>Tsuneonella</taxon>
    </lineage>
</organism>
<dbReference type="NCBIfam" id="TIGR00152">
    <property type="entry name" value="dephospho-CoA kinase"/>
    <property type="match status" value="1"/>
</dbReference>
<comment type="catalytic activity">
    <reaction evidence="5">
        <text>3'-dephospho-CoA + ATP = ADP + CoA + H(+)</text>
        <dbReference type="Rhea" id="RHEA:18245"/>
        <dbReference type="ChEBI" id="CHEBI:15378"/>
        <dbReference type="ChEBI" id="CHEBI:30616"/>
        <dbReference type="ChEBI" id="CHEBI:57287"/>
        <dbReference type="ChEBI" id="CHEBI:57328"/>
        <dbReference type="ChEBI" id="CHEBI:456216"/>
        <dbReference type="EC" id="2.7.1.24"/>
    </reaction>
</comment>
<dbReference type="RefSeq" id="WP_259960630.1">
    <property type="nucleotide sequence ID" value="NZ_JAOAMV010000001.1"/>
</dbReference>
<gene>
    <name evidence="5 7" type="primary">coaE</name>
    <name evidence="7" type="ORF">N0B51_02655</name>
</gene>
<accession>A0A9X2VYV6</accession>
<keyword evidence="5 7" id="KW-0808">Transferase</keyword>
<dbReference type="InterPro" id="IPR027417">
    <property type="entry name" value="P-loop_NTPase"/>
</dbReference>
<comment type="subcellular location">
    <subcellularLocation>
        <location evidence="5">Cytoplasm</location>
    </subcellularLocation>
</comment>
<dbReference type="Gene3D" id="3.40.50.300">
    <property type="entry name" value="P-loop containing nucleotide triphosphate hydrolases"/>
    <property type="match status" value="1"/>
</dbReference>
<evidence type="ECO:0000313" key="8">
    <source>
        <dbReference type="Proteomes" id="UP001142648"/>
    </source>
</evidence>
<evidence type="ECO:0000256" key="5">
    <source>
        <dbReference type="HAMAP-Rule" id="MF_00376"/>
    </source>
</evidence>
<keyword evidence="4 5" id="KW-0173">Coenzyme A biosynthesis</keyword>
<keyword evidence="2 5" id="KW-0547">Nucleotide-binding</keyword>